<keyword evidence="1" id="KW-0819">tRNA processing</keyword>
<dbReference type="AlphaFoldDB" id="A0A9P5SR82"/>
<keyword evidence="6" id="KW-1185">Reference proteome</keyword>
<dbReference type="InterPro" id="IPR016193">
    <property type="entry name" value="Cytidine_deaminase-like"/>
</dbReference>
<protein>
    <submittedName>
        <fullName evidence="5">Adenosine deaminase, tRNA-specific 3</fullName>
    </submittedName>
</protein>
<evidence type="ECO:0000259" key="4">
    <source>
        <dbReference type="PROSITE" id="PS51747"/>
    </source>
</evidence>
<gene>
    <name evidence="5" type="primary">ADAT3</name>
    <name evidence="5" type="ORF">BG006_004079</name>
</gene>
<accession>A0A9P5SR82</accession>
<comment type="similarity">
    <text evidence="2">Belongs to the cytidine and deoxycytidylate deaminase family. ADAT3 subfamily.</text>
</comment>
<proteinExistence type="inferred from homology"/>
<dbReference type="PROSITE" id="PS51747">
    <property type="entry name" value="CYT_DCMP_DEAMINASES_2"/>
    <property type="match status" value="1"/>
</dbReference>
<dbReference type="Pfam" id="PF00383">
    <property type="entry name" value="dCMP_cyt_deam_1"/>
    <property type="match status" value="1"/>
</dbReference>
<dbReference type="GO" id="GO:0008033">
    <property type="term" value="P:tRNA processing"/>
    <property type="evidence" value="ECO:0007669"/>
    <property type="project" value="UniProtKB-KW"/>
</dbReference>
<dbReference type="GO" id="GO:0005737">
    <property type="term" value="C:cytoplasm"/>
    <property type="evidence" value="ECO:0007669"/>
    <property type="project" value="TreeGrafter"/>
</dbReference>
<dbReference type="GO" id="GO:0005634">
    <property type="term" value="C:nucleus"/>
    <property type="evidence" value="ECO:0007669"/>
    <property type="project" value="TreeGrafter"/>
</dbReference>
<evidence type="ECO:0000256" key="3">
    <source>
        <dbReference type="SAM" id="MobiDB-lite"/>
    </source>
</evidence>
<dbReference type="PANTHER" id="PTHR11079:SF156">
    <property type="entry name" value="INACTIVE TRNA-SPECIFIC ADENOSINE DEAMINASE-LIKE PROTEIN 3-RELATED"/>
    <property type="match status" value="1"/>
</dbReference>
<evidence type="ECO:0000256" key="2">
    <source>
        <dbReference type="ARBA" id="ARBA00038160"/>
    </source>
</evidence>
<organism evidence="5 6">
    <name type="scientific">Podila minutissima</name>
    <dbReference type="NCBI Taxonomy" id="64525"/>
    <lineage>
        <taxon>Eukaryota</taxon>
        <taxon>Fungi</taxon>
        <taxon>Fungi incertae sedis</taxon>
        <taxon>Mucoromycota</taxon>
        <taxon>Mortierellomycotina</taxon>
        <taxon>Mortierellomycetes</taxon>
        <taxon>Mortierellales</taxon>
        <taxon>Mortierellaceae</taxon>
        <taxon>Podila</taxon>
    </lineage>
</organism>
<reference evidence="5" key="1">
    <citation type="journal article" date="2020" name="Fungal Divers.">
        <title>Resolving the Mortierellaceae phylogeny through synthesis of multi-gene phylogenetics and phylogenomics.</title>
        <authorList>
            <person name="Vandepol N."/>
            <person name="Liber J."/>
            <person name="Desiro A."/>
            <person name="Na H."/>
            <person name="Kennedy M."/>
            <person name="Barry K."/>
            <person name="Grigoriev I.V."/>
            <person name="Miller A.N."/>
            <person name="O'Donnell K."/>
            <person name="Stajich J.E."/>
            <person name="Bonito G."/>
        </authorList>
    </citation>
    <scope>NUCLEOTIDE SEQUENCE</scope>
    <source>
        <strain evidence="5">NVP1</strain>
    </source>
</reference>
<comment type="caution">
    <text evidence="5">The sequence shown here is derived from an EMBL/GenBank/DDBJ whole genome shotgun (WGS) entry which is preliminary data.</text>
</comment>
<dbReference type="EMBL" id="JAAAUY010000225">
    <property type="protein sequence ID" value="KAF9333050.1"/>
    <property type="molecule type" value="Genomic_DNA"/>
</dbReference>
<dbReference type="PANTHER" id="PTHR11079">
    <property type="entry name" value="CYTOSINE DEAMINASE FAMILY MEMBER"/>
    <property type="match status" value="1"/>
</dbReference>
<dbReference type="Proteomes" id="UP000696485">
    <property type="component" value="Unassembled WGS sequence"/>
</dbReference>
<feature type="compositionally biased region" description="Low complexity" evidence="3">
    <location>
        <begin position="280"/>
        <end position="298"/>
    </location>
</feature>
<dbReference type="GO" id="GO:0052717">
    <property type="term" value="F:tRNA-specific adenosine-34 deaminase activity"/>
    <property type="evidence" value="ECO:0007669"/>
    <property type="project" value="TreeGrafter"/>
</dbReference>
<evidence type="ECO:0000313" key="6">
    <source>
        <dbReference type="Proteomes" id="UP000696485"/>
    </source>
</evidence>
<evidence type="ECO:0000256" key="1">
    <source>
        <dbReference type="ARBA" id="ARBA00022694"/>
    </source>
</evidence>
<feature type="compositionally biased region" description="Basic and acidic residues" evidence="3">
    <location>
        <begin position="268"/>
        <end position="279"/>
    </location>
</feature>
<feature type="domain" description="CMP/dCMP-type deaminase" evidence="4">
    <location>
        <begin position="228"/>
        <end position="368"/>
    </location>
</feature>
<feature type="region of interest" description="Disordered" evidence="3">
    <location>
        <begin position="228"/>
        <end position="298"/>
    </location>
</feature>
<dbReference type="InterPro" id="IPR002125">
    <property type="entry name" value="CMP_dCMP_dom"/>
</dbReference>
<evidence type="ECO:0000313" key="5">
    <source>
        <dbReference type="EMBL" id="KAF9333050.1"/>
    </source>
</evidence>
<dbReference type="SUPFAM" id="SSF53927">
    <property type="entry name" value="Cytidine deaminase-like"/>
    <property type="match status" value="1"/>
</dbReference>
<dbReference type="Gene3D" id="3.40.140.10">
    <property type="entry name" value="Cytidine Deaminase, domain 2"/>
    <property type="match status" value="2"/>
</dbReference>
<name>A0A9P5SR82_9FUNG</name>
<sequence length="405" mass="45451">MLEQVLPDAETRLLETENVYIATIEPKQTNQVLKFIRSRLPPTKGLDHIKQIRKSNQDGETRLDVVLCQESFKTSEELQQLLEEAGLLSIVHPRIYGVPLYPPLTREQFEIWKHCWPTTFREDTNRHVFEEISDKEHETIMGHMRHAWKLTQEAKAKGELPIVAMMVDPAAQTALAYAHDTRTTTRHILNHAVMNCVEAVAKRERDACVTHSPHHHHQHFHELVAHDTTSDTVSSMEVASSSSPGCGDKRKEHPVEPTSDETTSPSVSDKEPSPKRQVHDTSFSSPSSTKSESISTDTTEITRTKKAYLCTGYDVYLTHEPCVMCSMALVHSRVGRVFYTVPMAASGGLGSVHKIHSHPNLNHHFFVYRHVGYDNLTCDASDASEATCEPTALVSTDLESASLDC</sequence>
<feature type="compositionally biased region" description="Low complexity" evidence="3">
    <location>
        <begin position="230"/>
        <end position="243"/>
    </location>
</feature>